<dbReference type="SUPFAM" id="SSF111369">
    <property type="entry name" value="HlyD-like secretion proteins"/>
    <property type="match status" value="1"/>
</dbReference>
<dbReference type="InterPro" id="IPR010129">
    <property type="entry name" value="T1SS_HlyD"/>
</dbReference>
<evidence type="ECO:0000256" key="7">
    <source>
        <dbReference type="ARBA" id="ARBA00022989"/>
    </source>
</evidence>
<sequence>MFFTAIRDRIIRAFGGASLYEGVSSRELAAAFAGDMKVSSAPIDGIAPWSARVRTDGQTRVLKVLGFLVVAFLAWAILFQVDKVTRGAGRVLPSVQNQVVQHLEGGIVKELLVQEGQRVRKGQILMKVSNQFTIAEFENARTDVIAKKITLARMEAEVSGASSFTVPEELARVAPEIAASEEALFYSSRNQRGQESGIISEQARARRAEIAGLQSRLGNLRKEQTLMMTQLDKLERAYQAEAISEREVLEKRSALLALQTRIADVQSQIPQAMAQLSESTARKGEIWTKSVQETKAEAARLRMELAKADETLGAYTDKESREEIRAPMAGIVNKLYVQTVGGVIRGGEPIVEIVPVDKVVMVEARIAPKDRGQVWAGLPANIKISAYDSAIYGGLDGQVVDVSPDVIQDAKGEVFYRVRLRADTTRFGRGKPVIPGMTAEVNIKSGRQTIMDYILGPLIRIRDSAMRE</sequence>
<evidence type="ECO:0000256" key="3">
    <source>
        <dbReference type="ARBA" id="ARBA00022448"/>
    </source>
</evidence>
<comment type="caution">
    <text evidence="12">The sequence shown here is derived from an EMBL/GenBank/DDBJ whole genome shotgun (WGS) entry which is preliminary data.</text>
</comment>
<evidence type="ECO:0000259" key="11">
    <source>
        <dbReference type="Pfam" id="PF26002"/>
    </source>
</evidence>
<dbReference type="OrthoDB" id="9810980at2"/>
<dbReference type="Proteomes" id="UP000282977">
    <property type="component" value="Unassembled WGS sequence"/>
</dbReference>
<dbReference type="EMBL" id="RZUL01000001">
    <property type="protein sequence ID" value="RVT43563.1"/>
    <property type="molecule type" value="Genomic_DNA"/>
</dbReference>
<dbReference type="RefSeq" id="WP_127689103.1">
    <property type="nucleotide sequence ID" value="NZ_RZUL01000001.1"/>
</dbReference>
<reference evidence="12 13" key="1">
    <citation type="submission" date="2019-01" db="EMBL/GenBank/DDBJ databases">
        <authorList>
            <person name="Chen W.-M."/>
        </authorList>
    </citation>
    <scope>NUCLEOTIDE SEQUENCE [LARGE SCALE GENOMIC DNA]</scope>
    <source>
        <strain evidence="12 13">TLA-22</strain>
    </source>
</reference>
<protein>
    <recommendedName>
        <fullName evidence="9">Membrane fusion protein (MFP) family protein</fullName>
    </recommendedName>
</protein>
<dbReference type="PANTHER" id="PTHR30386">
    <property type="entry name" value="MEMBRANE FUSION SUBUNIT OF EMRAB-TOLC MULTIDRUG EFFLUX PUMP"/>
    <property type="match status" value="1"/>
</dbReference>
<dbReference type="GO" id="GO:0005886">
    <property type="term" value="C:plasma membrane"/>
    <property type="evidence" value="ECO:0007669"/>
    <property type="project" value="UniProtKB-SubCell"/>
</dbReference>
<dbReference type="PRINTS" id="PR01490">
    <property type="entry name" value="RTXTOXIND"/>
</dbReference>
<evidence type="ECO:0000256" key="9">
    <source>
        <dbReference type="RuleBase" id="RU365093"/>
    </source>
</evidence>
<dbReference type="PANTHER" id="PTHR30386:SF26">
    <property type="entry name" value="TRANSPORT PROTEIN COMB"/>
    <property type="match status" value="1"/>
</dbReference>
<evidence type="ECO:0000259" key="10">
    <source>
        <dbReference type="Pfam" id="PF25994"/>
    </source>
</evidence>
<keyword evidence="7 9" id="KW-1133">Transmembrane helix</keyword>
<evidence type="ECO:0000256" key="6">
    <source>
        <dbReference type="ARBA" id="ARBA00022692"/>
    </source>
</evidence>
<feature type="domain" description="AprE-like long alpha-helical hairpin" evidence="10">
    <location>
        <begin position="135"/>
        <end position="317"/>
    </location>
</feature>
<evidence type="ECO:0000313" key="13">
    <source>
        <dbReference type="Proteomes" id="UP000282977"/>
    </source>
</evidence>
<proteinExistence type="inferred from homology"/>
<dbReference type="GO" id="GO:0015031">
    <property type="term" value="P:protein transport"/>
    <property type="evidence" value="ECO:0007669"/>
    <property type="project" value="InterPro"/>
</dbReference>
<feature type="domain" description="AprE-like beta-barrel" evidence="11">
    <location>
        <begin position="361"/>
        <end position="446"/>
    </location>
</feature>
<evidence type="ECO:0000256" key="2">
    <source>
        <dbReference type="ARBA" id="ARBA00009477"/>
    </source>
</evidence>
<dbReference type="InterPro" id="IPR058781">
    <property type="entry name" value="HH_AprE-like"/>
</dbReference>
<dbReference type="Pfam" id="PF25994">
    <property type="entry name" value="HH_AprE"/>
    <property type="match status" value="1"/>
</dbReference>
<evidence type="ECO:0000256" key="1">
    <source>
        <dbReference type="ARBA" id="ARBA00004377"/>
    </source>
</evidence>
<accession>A0A437JCT0</accession>
<keyword evidence="5 9" id="KW-0997">Cell inner membrane</keyword>
<dbReference type="InterPro" id="IPR050739">
    <property type="entry name" value="MFP"/>
</dbReference>
<comment type="similarity">
    <text evidence="2 9">Belongs to the membrane fusion protein (MFP) (TC 8.A.1) family.</text>
</comment>
<feature type="transmembrane region" description="Helical" evidence="9">
    <location>
        <begin position="61"/>
        <end position="81"/>
    </location>
</feature>
<evidence type="ECO:0000256" key="5">
    <source>
        <dbReference type="ARBA" id="ARBA00022519"/>
    </source>
</evidence>
<gene>
    <name evidence="12" type="ORF">ENE74_02785</name>
</gene>
<comment type="subcellular location">
    <subcellularLocation>
        <location evidence="1 9">Cell inner membrane</location>
        <topology evidence="1 9">Single-pass membrane protein</topology>
    </subcellularLocation>
</comment>
<name>A0A437JCT0_9SPHN</name>
<dbReference type="AlphaFoldDB" id="A0A437JCT0"/>
<keyword evidence="6 9" id="KW-0812">Transmembrane</keyword>
<dbReference type="Pfam" id="PF26002">
    <property type="entry name" value="Beta-barrel_AprE"/>
    <property type="match status" value="1"/>
</dbReference>
<dbReference type="InterPro" id="IPR058982">
    <property type="entry name" value="Beta-barrel_AprE"/>
</dbReference>
<dbReference type="Gene3D" id="2.40.50.100">
    <property type="match status" value="1"/>
</dbReference>
<evidence type="ECO:0000256" key="8">
    <source>
        <dbReference type="ARBA" id="ARBA00023136"/>
    </source>
</evidence>
<keyword evidence="13" id="KW-1185">Reference proteome</keyword>
<dbReference type="NCBIfam" id="TIGR01843">
    <property type="entry name" value="type_I_hlyD"/>
    <property type="match status" value="1"/>
</dbReference>
<keyword evidence="3 9" id="KW-0813">Transport</keyword>
<organism evidence="12 13">
    <name type="scientific">Sphingobium algorifonticola</name>
    <dbReference type="NCBI Taxonomy" id="2008318"/>
    <lineage>
        <taxon>Bacteria</taxon>
        <taxon>Pseudomonadati</taxon>
        <taxon>Pseudomonadota</taxon>
        <taxon>Alphaproteobacteria</taxon>
        <taxon>Sphingomonadales</taxon>
        <taxon>Sphingomonadaceae</taxon>
        <taxon>Sphingobium</taxon>
    </lineage>
</organism>
<keyword evidence="8 9" id="KW-0472">Membrane</keyword>
<dbReference type="Gene3D" id="2.40.30.170">
    <property type="match status" value="1"/>
</dbReference>
<evidence type="ECO:0000256" key="4">
    <source>
        <dbReference type="ARBA" id="ARBA00022475"/>
    </source>
</evidence>
<keyword evidence="4 9" id="KW-1003">Cell membrane</keyword>
<evidence type="ECO:0000313" key="12">
    <source>
        <dbReference type="EMBL" id="RVT43563.1"/>
    </source>
</evidence>